<dbReference type="Proteomes" id="UP000229907">
    <property type="component" value="Chromosome"/>
</dbReference>
<dbReference type="AlphaFoldDB" id="A0A2D3D6Q8"/>
<dbReference type="RefSeq" id="WP_051198748.1">
    <property type="nucleotide sequence ID" value="NZ_CP018044.1"/>
</dbReference>
<evidence type="ECO:0000313" key="2">
    <source>
        <dbReference type="Proteomes" id="UP000229907"/>
    </source>
</evidence>
<evidence type="ECO:0000313" key="1">
    <source>
        <dbReference type="EMBL" id="ATU21071.1"/>
    </source>
</evidence>
<name>A0A2D3D6Q8_9BIFI</name>
<gene>
    <name evidence="1" type="ORF">BcFMB_09210</name>
</gene>
<reference evidence="1 2" key="1">
    <citation type="submission" date="2016-11" db="EMBL/GenBank/DDBJ databases">
        <title>complete genome sequence of Bifidobacterium choerinum strain FMB-1.</title>
        <authorList>
            <person name="Park C.-S."/>
            <person name="Jung D.-H."/>
            <person name="Choi D.-S."/>
        </authorList>
    </citation>
    <scope>NUCLEOTIDE SEQUENCE [LARGE SCALE GENOMIC DNA]</scope>
    <source>
        <strain evidence="1 2">FMB-1</strain>
    </source>
</reference>
<organism evidence="1 2">
    <name type="scientific">Bifidobacterium choerinum</name>
    <dbReference type="NCBI Taxonomy" id="35760"/>
    <lineage>
        <taxon>Bacteria</taxon>
        <taxon>Bacillati</taxon>
        <taxon>Actinomycetota</taxon>
        <taxon>Actinomycetes</taxon>
        <taxon>Bifidobacteriales</taxon>
        <taxon>Bifidobacteriaceae</taxon>
        <taxon>Bifidobacterium</taxon>
    </lineage>
</organism>
<sequence length="207" mass="23257">MSHCEHCGRTLPEQSGRGRRRRYCGQACRKAASRDRTGNLLRDIPDEMMLADRWMRWRSIERDGRRTKLPIQVDGLPASSTDPDTWTTFPAAEESRTGDGLGFALGNGFACIDLDHCYDSRNHLKPWAKALLAYTPATFVEISPSGDGLHIWGHAAAMPGVRIRRDDVNIEIYSRDRYMTVTGRAHRASTRALADITGLIDFARRLG</sequence>
<dbReference type="KEGG" id="bcho:BcFMB_09210"/>
<protein>
    <submittedName>
        <fullName evidence="1">Uncharacterized protein</fullName>
    </submittedName>
</protein>
<dbReference type="EMBL" id="CP018044">
    <property type="protein sequence ID" value="ATU21071.1"/>
    <property type="molecule type" value="Genomic_DNA"/>
</dbReference>
<proteinExistence type="predicted"/>
<accession>A0A2D3D6Q8</accession>